<evidence type="ECO:0000256" key="9">
    <source>
        <dbReference type="ARBA" id="ARBA00049563"/>
    </source>
</evidence>
<feature type="binding site" evidence="10">
    <location>
        <begin position="21"/>
        <end position="26"/>
    </location>
    <ligand>
        <name>substrate</name>
    </ligand>
</feature>
<keyword evidence="4 10" id="KW-0808">Transferase</keyword>
<evidence type="ECO:0000256" key="4">
    <source>
        <dbReference type="ARBA" id="ARBA00022679"/>
    </source>
</evidence>
<evidence type="ECO:0000256" key="5">
    <source>
        <dbReference type="ARBA" id="ARBA00022694"/>
    </source>
</evidence>
<dbReference type="GO" id="GO:0052381">
    <property type="term" value="F:tRNA dimethylallyltransferase activity"/>
    <property type="evidence" value="ECO:0007669"/>
    <property type="project" value="UniProtKB-EC"/>
</dbReference>
<comment type="similarity">
    <text evidence="3 10 13">Belongs to the IPP transferase family.</text>
</comment>
<dbReference type="PANTHER" id="PTHR11088:SF60">
    <property type="entry name" value="TRNA DIMETHYLALLYLTRANSFERASE"/>
    <property type="match status" value="1"/>
</dbReference>
<dbReference type="InterPro" id="IPR039657">
    <property type="entry name" value="Dimethylallyltransferase"/>
</dbReference>
<feature type="binding site" evidence="10">
    <location>
        <begin position="19"/>
        <end position="26"/>
    </location>
    <ligand>
        <name>ATP</name>
        <dbReference type="ChEBI" id="CHEBI:30616"/>
    </ligand>
</feature>
<dbReference type="InterPro" id="IPR018022">
    <property type="entry name" value="IPT"/>
</dbReference>
<evidence type="ECO:0000256" key="3">
    <source>
        <dbReference type="ARBA" id="ARBA00005842"/>
    </source>
</evidence>
<evidence type="ECO:0000256" key="1">
    <source>
        <dbReference type="ARBA" id="ARBA00001946"/>
    </source>
</evidence>
<dbReference type="SUPFAM" id="SSF52540">
    <property type="entry name" value="P-loop containing nucleoside triphosphate hydrolases"/>
    <property type="match status" value="1"/>
</dbReference>
<evidence type="ECO:0000313" key="14">
    <source>
        <dbReference type="EMBL" id="WZL75300.1"/>
    </source>
</evidence>
<sequence>MAKSLLKKPEQIPWICIVGPTASGKTELSLRIAERLEKIELIYADSMAVYKYLDVGTAKPEPEERAKVAHHLIDFLEPDKKWSAFDFQKSASALHREILSRGRIPVVVGGTPFYLSTLKNEASLPYVAPDSRMRIILDRMSAPQLFALLREVDPQRAQKIGKTDKKRLMRALEIFITTGKAPSSLLTRRKSGNEKQLVMVGIKLDKNIVKKRIRERIEKMFSKGLVEETHRVLSMGYPPEAPALSNFTYRPVVALLQGKISTREAFQKIEGGTLSLLKRQLTWFRKEPILWLEKDEAFAYLVEYLKNILQEVENLEPR</sequence>
<dbReference type="Proteomes" id="UP001461341">
    <property type="component" value="Chromosome"/>
</dbReference>
<feature type="region of interest" description="Interaction with substrate tRNA" evidence="10">
    <location>
        <begin position="45"/>
        <end position="48"/>
    </location>
</feature>
<dbReference type="Pfam" id="PF01715">
    <property type="entry name" value="IPPT"/>
    <property type="match status" value="1"/>
</dbReference>
<evidence type="ECO:0000256" key="6">
    <source>
        <dbReference type="ARBA" id="ARBA00022741"/>
    </source>
</evidence>
<dbReference type="InterPro" id="IPR027417">
    <property type="entry name" value="P-loop_NTPase"/>
</dbReference>
<evidence type="ECO:0000256" key="13">
    <source>
        <dbReference type="RuleBase" id="RU003785"/>
    </source>
</evidence>
<dbReference type="EC" id="2.5.1.75" evidence="10"/>
<comment type="cofactor">
    <cofactor evidence="1 10">
        <name>Mg(2+)</name>
        <dbReference type="ChEBI" id="CHEBI:18420"/>
    </cofactor>
</comment>
<dbReference type="EMBL" id="CP121689">
    <property type="protein sequence ID" value="WZL75300.1"/>
    <property type="molecule type" value="Genomic_DNA"/>
</dbReference>
<feature type="site" description="Interaction with substrate tRNA" evidence="10">
    <location>
        <position position="134"/>
    </location>
</feature>
<keyword evidence="15" id="KW-1185">Reference proteome</keyword>
<keyword evidence="6 10" id="KW-0547">Nucleotide-binding</keyword>
<dbReference type="HAMAP" id="MF_00185">
    <property type="entry name" value="IPP_trans"/>
    <property type="match status" value="1"/>
</dbReference>
<feature type="site" description="Interaction with substrate tRNA" evidence="10">
    <location>
        <position position="111"/>
    </location>
</feature>
<dbReference type="RefSeq" id="WP_369017446.1">
    <property type="nucleotide sequence ID" value="NZ_CP121689.1"/>
</dbReference>
<dbReference type="PANTHER" id="PTHR11088">
    <property type="entry name" value="TRNA DIMETHYLALLYLTRANSFERASE"/>
    <property type="match status" value="1"/>
</dbReference>
<evidence type="ECO:0000256" key="7">
    <source>
        <dbReference type="ARBA" id="ARBA00022840"/>
    </source>
</evidence>
<keyword evidence="8 10" id="KW-0460">Magnesium</keyword>
<evidence type="ECO:0000256" key="11">
    <source>
        <dbReference type="RuleBase" id="RU003783"/>
    </source>
</evidence>
<reference evidence="14 15" key="1">
    <citation type="submission" date="2023-03" db="EMBL/GenBank/DDBJ databases">
        <title>Novel Species.</title>
        <authorList>
            <person name="Ma S."/>
        </authorList>
    </citation>
    <scope>NUCLEOTIDE SEQUENCE [LARGE SCALE GENOMIC DNA]</scope>
    <source>
        <strain evidence="14 15">B11</strain>
    </source>
</reference>
<evidence type="ECO:0000256" key="8">
    <source>
        <dbReference type="ARBA" id="ARBA00022842"/>
    </source>
</evidence>
<name>A0ABZ2Y8E7_9BACT</name>
<comment type="caution">
    <text evidence="10">Lacks conserved residue(s) required for the propagation of feature annotation.</text>
</comment>
<proteinExistence type="inferred from homology"/>
<comment type="catalytic activity">
    <reaction evidence="9 10 11">
        <text>adenosine(37) in tRNA + dimethylallyl diphosphate = N(6)-dimethylallyladenosine(37) in tRNA + diphosphate</text>
        <dbReference type="Rhea" id="RHEA:26482"/>
        <dbReference type="Rhea" id="RHEA-COMP:10162"/>
        <dbReference type="Rhea" id="RHEA-COMP:10375"/>
        <dbReference type="ChEBI" id="CHEBI:33019"/>
        <dbReference type="ChEBI" id="CHEBI:57623"/>
        <dbReference type="ChEBI" id="CHEBI:74411"/>
        <dbReference type="ChEBI" id="CHEBI:74415"/>
        <dbReference type="EC" id="2.5.1.75"/>
    </reaction>
</comment>
<dbReference type="Gene3D" id="1.10.20.140">
    <property type="match status" value="1"/>
</dbReference>
<protein>
    <recommendedName>
        <fullName evidence="10">tRNA dimethylallyltransferase</fullName>
        <ecNumber evidence="10">2.5.1.75</ecNumber>
    </recommendedName>
    <alternativeName>
        <fullName evidence="10">Dimethylallyl diphosphate:tRNA dimethylallyltransferase</fullName>
        <shortName evidence="10">DMAPP:tRNA dimethylallyltransferase</shortName>
        <shortName evidence="10">DMATase</shortName>
    </alternativeName>
    <alternativeName>
        <fullName evidence="10">Isopentenyl-diphosphate:tRNA isopentenyltransferase</fullName>
        <shortName evidence="10">IPP transferase</shortName>
        <shortName evidence="10">IPPT</shortName>
        <shortName evidence="10">IPTase</shortName>
    </alternativeName>
</protein>
<evidence type="ECO:0000256" key="2">
    <source>
        <dbReference type="ARBA" id="ARBA00003213"/>
    </source>
</evidence>
<evidence type="ECO:0000313" key="15">
    <source>
        <dbReference type="Proteomes" id="UP001461341"/>
    </source>
</evidence>
<keyword evidence="5 10" id="KW-0819">tRNA processing</keyword>
<evidence type="ECO:0000256" key="12">
    <source>
        <dbReference type="RuleBase" id="RU003784"/>
    </source>
</evidence>
<gene>
    <name evidence="10 14" type="primary">miaA</name>
    <name evidence="14" type="ORF">QBE54_06770</name>
</gene>
<keyword evidence="7 10" id="KW-0067">ATP-binding</keyword>
<evidence type="ECO:0000256" key="10">
    <source>
        <dbReference type="HAMAP-Rule" id="MF_00185"/>
    </source>
</evidence>
<comment type="subunit">
    <text evidence="10">Monomer.</text>
</comment>
<dbReference type="NCBIfam" id="TIGR00174">
    <property type="entry name" value="miaA"/>
    <property type="match status" value="1"/>
</dbReference>
<comment type="function">
    <text evidence="2 10 12">Catalyzes the transfer of a dimethylallyl group onto the adenine at position 37 in tRNAs that read codons beginning with uridine, leading to the formation of N6-(dimethylallyl)adenosine (i(6)A).</text>
</comment>
<organism evidence="14 15">
    <name type="scientific">Thermatribacter velox</name>
    <dbReference type="NCBI Taxonomy" id="3039681"/>
    <lineage>
        <taxon>Bacteria</taxon>
        <taxon>Pseudomonadati</taxon>
        <taxon>Atribacterota</taxon>
        <taxon>Atribacteria</taxon>
        <taxon>Atribacterales</taxon>
        <taxon>Thermatribacteraceae</taxon>
        <taxon>Thermatribacter</taxon>
    </lineage>
</organism>
<dbReference type="Gene3D" id="3.40.50.300">
    <property type="entry name" value="P-loop containing nucleotide triphosphate hydrolases"/>
    <property type="match status" value="1"/>
</dbReference>
<accession>A0ABZ2Y8E7</accession>